<dbReference type="RefSeq" id="WP_085548865.1">
    <property type="nucleotide sequence ID" value="NZ_FXAR01000002.1"/>
</dbReference>
<dbReference type="AlphaFoldDB" id="A0A1X7IJ97"/>
<keyword evidence="3" id="KW-1185">Reference proteome</keyword>
<dbReference type="PROSITE" id="PS50206">
    <property type="entry name" value="RHODANESE_3"/>
    <property type="match status" value="1"/>
</dbReference>
<feature type="domain" description="Rhodanese" evidence="1">
    <location>
        <begin position="40"/>
        <end position="137"/>
    </location>
</feature>
<gene>
    <name evidence="2" type="ORF">SAMN06295981_0691</name>
</gene>
<evidence type="ECO:0000313" key="3">
    <source>
        <dbReference type="Proteomes" id="UP000193309"/>
    </source>
</evidence>
<dbReference type="GO" id="GO:0004792">
    <property type="term" value="F:thiosulfate-cyanide sulfurtransferase activity"/>
    <property type="evidence" value="ECO:0007669"/>
    <property type="project" value="TreeGrafter"/>
</dbReference>
<dbReference type="InterPro" id="IPR001763">
    <property type="entry name" value="Rhodanese-like_dom"/>
</dbReference>
<dbReference type="Pfam" id="PF00581">
    <property type="entry name" value="Rhodanese"/>
    <property type="match status" value="1"/>
</dbReference>
<name>A0A1X7IJ97_9CORY</name>
<evidence type="ECO:0000313" key="2">
    <source>
        <dbReference type="EMBL" id="SMG14795.1"/>
    </source>
</evidence>
<dbReference type="PANTHER" id="PTHR44086">
    <property type="entry name" value="THIOSULFATE SULFURTRANSFERASE RDL2, MITOCHONDRIAL-RELATED"/>
    <property type="match status" value="1"/>
</dbReference>
<dbReference type="Proteomes" id="UP000193309">
    <property type="component" value="Unassembled WGS sequence"/>
</dbReference>
<organism evidence="2 3">
    <name type="scientific">Corynebacterium pollutisoli</name>
    <dbReference type="NCBI Taxonomy" id="1610489"/>
    <lineage>
        <taxon>Bacteria</taxon>
        <taxon>Bacillati</taxon>
        <taxon>Actinomycetota</taxon>
        <taxon>Actinomycetes</taxon>
        <taxon>Mycobacteriales</taxon>
        <taxon>Corynebacteriaceae</taxon>
        <taxon>Corynebacterium</taxon>
    </lineage>
</organism>
<keyword evidence="2" id="KW-0808">Transferase</keyword>
<dbReference type="SMART" id="SM00450">
    <property type="entry name" value="RHOD"/>
    <property type="match status" value="1"/>
</dbReference>
<protein>
    <submittedName>
        <fullName evidence="2">Rhodanese-related sulfurtransferase</fullName>
    </submittedName>
</protein>
<evidence type="ECO:0000259" key="1">
    <source>
        <dbReference type="PROSITE" id="PS50206"/>
    </source>
</evidence>
<dbReference type="EMBL" id="FXAR01000002">
    <property type="protein sequence ID" value="SMG14795.1"/>
    <property type="molecule type" value="Genomic_DNA"/>
</dbReference>
<reference evidence="3" key="1">
    <citation type="submission" date="2017-04" db="EMBL/GenBank/DDBJ databases">
        <authorList>
            <person name="Varghese N."/>
            <person name="Submissions S."/>
        </authorList>
    </citation>
    <scope>NUCLEOTIDE SEQUENCE [LARGE SCALE GENOMIC DNA]</scope>
    <source>
        <strain evidence="3">VDS</strain>
    </source>
</reference>
<dbReference type="InterPro" id="IPR036873">
    <property type="entry name" value="Rhodanese-like_dom_sf"/>
</dbReference>
<dbReference type="PANTHER" id="PTHR44086:SF13">
    <property type="entry name" value="THIOSULFATE SULFURTRANSFERASE PSPE"/>
    <property type="match status" value="1"/>
</dbReference>
<dbReference type="OrthoDB" id="9800872at2"/>
<proteinExistence type="predicted"/>
<dbReference type="STRING" id="1610489.SAMN06295981_0691"/>
<dbReference type="Gene3D" id="3.40.250.10">
    <property type="entry name" value="Rhodanese-like domain"/>
    <property type="match status" value="1"/>
</dbReference>
<accession>A0A1X7IJ97</accession>
<dbReference type="CDD" id="cd01447">
    <property type="entry name" value="Polysulfide_ST"/>
    <property type="match status" value="1"/>
</dbReference>
<sequence>MNHITRRPGDPLPVPAAELVARANARVRTLSLDEAGELVDDPGHLFVDIRDPREWEANGVIPGAFRAPRGMLEFWVDPESPYYKPALDDGRTLVLYCGSAWRSALSTAALHDMGRTDVAHLEGGFSAWARAGLPTEEYRAS</sequence>
<dbReference type="SUPFAM" id="SSF52821">
    <property type="entry name" value="Rhodanese/Cell cycle control phosphatase"/>
    <property type="match status" value="1"/>
</dbReference>